<dbReference type="InterPro" id="IPR008792">
    <property type="entry name" value="PQQD"/>
</dbReference>
<evidence type="ECO:0000313" key="2">
    <source>
        <dbReference type="Proteomes" id="UP001235303"/>
    </source>
</evidence>
<dbReference type="InterPro" id="IPR041881">
    <property type="entry name" value="PqqD_sf"/>
</dbReference>
<keyword evidence="2" id="KW-1185">Reference proteome</keyword>
<dbReference type="Pfam" id="PF05402">
    <property type="entry name" value="PqqD"/>
    <property type="match status" value="1"/>
</dbReference>
<accession>A0ABT7APF5</accession>
<reference evidence="1 2" key="1">
    <citation type="submission" date="2023-01" db="EMBL/GenBank/DDBJ databases">
        <title>Novel diversity within Roseofilum (Cyanobacteria; Desertifilaceae) from marine benthic mats with descriptions of four novel species.</title>
        <authorList>
            <person name="Wang Y."/>
            <person name="Berthold D.E."/>
            <person name="Hu J."/>
            <person name="Lefler F.W."/>
            <person name="Laughinghouse H.D. IV."/>
        </authorList>
    </citation>
    <scope>NUCLEOTIDE SEQUENCE [LARGE SCALE GENOMIC DNA]</scope>
    <source>
        <strain evidence="1 2">BLCC-M154</strain>
    </source>
</reference>
<dbReference type="Proteomes" id="UP001235303">
    <property type="component" value="Unassembled WGS sequence"/>
</dbReference>
<evidence type="ECO:0000313" key="1">
    <source>
        <dbReference type="EMBL" id="MDJ1168783.1"/>
    </source>
</evidence>
<protein>
    <submittedName>
        <fullName evidence="1">Lasso peptide biosynthesis PqqD family chaperone</fullName>
    </submittedName>
</protein>
<dbReference type="RefSeq" id="WP_283752546.1">
    <property type="nucleotide sequence ID" value="NZ_JAQOSP010000036.1"/>
</dbReference>
<name>A0ABT7APF5_9CYAN</name>
<dbReference type="EMBL" id="JAQOSP010000036">
    <property type="protein sequence ID" value="MDJ1168783.1"/>
    <property type="molecule type" value="Genomic_DNA"/>
</dbReference>
<gene>
    <name evidence="1" type="ORF">PMG71_05040</name>
</gene>
<proteinExistence type="predicted"/>
<dbReference type="Gene3D" id="1.10.10.1150">
    <property type="entry name" value="Coenzyme PQQ synthesis protein D (PqqD)"/>
    <property type="match status" value="1"/>
</dbReference>
<sequence length="98" mass="11167">MGLNQTITLTQKIVRNPDILASNLEDELVMMNIESDSYYGTNPVGTRIWELLDQPLSVAELCGLLQEEFDVDAQTCQQDVLPFIQKIIDEKLVRIIEE</sequence>
<comment type="caution">
    <text evidence="1">The sequence shown here is derived from an EMBL/GenBank/DDBJ whole genome shotgun (WGS) entry which is preliminary data.</text>
</comment>
<organism evidence="1 2">
    <name type="scientific">Roseofilum acuticapitatum BLCC-M154</name>
    <dbReference type="NCBI Taxonomy" id="3022444"/>
    <lineage>
        <taxon>Bacteria</taxon>
        <taxon>Bacillati</taxon>
        <taxon>Cyanobacteriota</taxon>
        <taxon>Cyanophyceae</taxon>
        <taxon>Desertifilales</taxon>
        <taxon>Desertifilaceae</taxon>
        <taxon>Roseofilum</taxon>
        <taxon>Roseofilum acuticapitatum</taxon>
    </lineage>
</organism>
<dbReference type="NCBIfam" id="NF033536">
    <property type="entry name" value="lasso_PqqD_Bac"/>
    <property type="match status" value="1"/>
</dbReference>